<dbReference type="RefSeq" id="XP_041135713.1">
    <property type="nucleotide sequence ID" value="XM_041282937.1"/>
</dbReference>
<evidence type="ECO:0000313" key="3">
    <source>
        <dbReference type="Proteomes" id="UP000663131"/>
    </source>
</evidence>
<organism evidence="2 3">
    <name type="scientific">Dekkera bruxellensis</name>
    <name type="common">Brettanomyces custersii</name>
    <dbReference type="NCBI Taxonomy" id="5007"/>
    <lineage>
        <taxon>Eukaryota</taxon>
        <taxon>Fungi</taxon>
        <taxon>Dikarya</taxon>
        <taxon>Ascomycota</taxon>
        <taxon>Saccharomycotina</taxon>
        <taxon>Pichiomycetes</taxon>
        <taxon>Pichiales</taxon>
        <taxon>Pichiaceae</taxon>
        <taxon>Brettanomyces</taxon>
    </lineage>
</organism>
<proteinExistence type="predicted"/>
<dbReference type="EMBL" id="CP063133">
    <property type="protein sequence ID" value="QOU19220.1"/>
    <property type="molecule type" value="Genomic_DNA"/>
</dbReference>
<dbReference type="InterPro" id="IPR002828">
    <property type="entry name" value="SurE-like_Pase/nucleotidase"/>
</dbReference>
<protein>
    <recommendedName>
        <fullName evidence="1">Survival protein SurE-like phosphatase/nucleotidase domain-containing protein</fullName>
    </recommendedName>
</protein>
<gene>
    <name evidence="2" type="ORF">BRETT_004441</name>
</gene>
<feature type="domain" description="Survival protein SurE-like phosphatase/nucleotidase" evidence="1">
    <location>
        <begin position="3"/>
        <end position="227"/>
    </location>
</feature>
<dbReference type="InterPro" id="IPR027746">
    <property type="entry name" value="TTL"/>
</dbReference>
<dbReference type="Gene3D" id="3.30.470.20">
    <property type="entry name" value="ATP-grasp fold, B domain"/>
    <property type="match status" value="1"/>
</dbReference>
<sequence length="720" mass="80950">MQVLLVNDDGGPNDLASPYVKYLVEAIEKHTNWDLKIVVPISQKSWIGKAHFAGRDVTVKYIYSSIEHPEDNSYHGPFGLPQEKLRANKALKEWCLVDDGTPATCADIGINHIMGRDNVDLVLSGPNVGRNSTSLYALSSGTIGGAMEGCSHGKKAIALSFAYEKRFDTDPEILKQAALISVKTVEQLYSSWADGVDLYTINIPLISDLKFGKTRIFRTPMLRNRWKKSLFSESSRKLEDSDSRHLDIVDESVSAGQLYKWSPDFELVHRDVAASTEFTDGKAISQGYVSVTALKTAFAQVDKENTGEIHLDPSLSSLSLDDKHGPFVVITYPEDSYLNGPLRNAVDKYLPGATILSSLKDAPKDEKVFQYGEYEDLDHERLFSDKLYLANSYTYRKGLIRKQYFANAIAYYVAKHPKSILKTAYPETFQLECAYADFLDDSLDEAFELRCTLEQNTSDTFILKPSMGDRGDGIRLFKNIEQLQAIFDSFEEEEEETEEDGDYNAESSKHGIILSQMRNFIVQKYMSNPLLLKEYGNRKFHIRTYVLCVGNLTVYVYQRMLMLFSETSYEKPSNDTGKPIDIAGHLTNTCLQDDTDKTVVVEFGKSSLSESSKKKILNQINSITAEVFKSALEADRINFQPLGNAFETYGLDFLVDSDLNVQILEVNAYPDFKQTGSQLKSLIYELFECTFAKAVLPFYSGSSKEAENLKSVLSIKDGFC</sequence>
<name>A0A871RAS2_DEKBR</name>
<dbReference type="Pfam" id="PF03133">
    <property type="entry name" value="TTL"/>
    <property type="match status" value="1"/>
</dbReference>
<evidence type="ECO:0000259" key="1">
    <source>
        <dbReference type="Pfam" id="PF01975"/>
    </source>
</evidence>
<dbReference type="PROSITE" id="PS51221">
    <property type="entry name" value="TTL"/>
    <property type="match status" value="1"/>
</dbReference>
<dbReference type="Pfam" id="PF01975">
    <property type="entry name" value="SurE"/>
    <property type="match status" value="1"/>
</dbReference>
<dbReference type="NCBIfam" id="TIGR00087">
    <property type="entry name" value="surE"/>
    <property type="match status" value="1"/>
</dbReference>
<dbReference type="GO" id="GO:0016787">
    <property type="term" value="F:hydrolase activity"/>
    <property type="evidence" value="ECO:0007669"/>
    <property type="project" value="InterPro"/>
</dbReference>
<dbReference type="InterPro" id="IPR036523">
    <property type="entry name" value="SurE-like_sf"/>
</dbReference>
<dbReference type="KEGG" id="bbrx:BRETT_004441"/>
<evidence type="ECO:0000313" key="2">
    <source>
        <dbReference type="EMBL" id="QOU19220.1"/>
    </source>
</evidence>
<reference evidence="2" key="2">
    <citation type="journal article" name="BMC Genomics">
        <title>New genome assemblies reveal patterns of domestication and adaptation across Brettanomyces (Dekkera) species.</title>
        <authorList>
            <person name="Roach M.J."/>
            <person name="Borneman A.R."/>
        </authorList>
    </citation>
    <scope>NUCLEOTIDE SEQUENCE</scope>
    <source>
        <strain evidence="2">UCD 2041</strain>
    </source>
</reference>
<dbReference type="PANTHER" id="PTHR47551:SF1">
    <property type="entry name" value="TUBULIN--TYROSINE LIGASE PBY1-RELATED"/>
    <property type="match status" value="1"/>
</dbReference>
<dbReference type="SUPFAM" id="SSF64167">
    <property type="entry name" value="SurE-like"/>
    <property type="match status" value="1"/>
</dbReference>
<dbReference type="GO" id="GO:0000932">
    <property type="term" value="C:P-body"/>
    <property type="evidence" value="ECO:0007669"/>
    <property type="project" value="TreeGrafter"/>
</dbReference>
<dbReference type="OrthoDB" id="202825at2759"/>
<dbReference type="SUPFAM" id="SSF56059">
    <property type="entry name" value="Glutathione synthetase ATP-binding domain-like"/>
    <property type="match status" value="1"/>
</dbReference>
<reference evidence="2" key="1">
    <citation type="submission" date="2020-10" db="EMBL/GenBank/DDBJ databases">
        <authorList>
            <person name="Palmer J.M."/>
        </authorList>
    </citation>
    <scope>NUCLEOTIDE SEQUENCE</scope>
    <source>
        <strain evidence="2">UCD 2041</strain>
    </source>
</reference>
<dbReference type="GeneID" id="64576364"/>
<dbReference type="Gene3D" id="3.40.1210.10">
    <property type="entry name" value="Survival protein SurE-like phosphatase/nucleotidase"/>
    <property type="match status" value="1"/>
</dbReference>
<accession>A0A871RAS2</accession>
<dbReference type="InterPro" id="IPR004344">
    <property type="entry name" value="TTL/TTLL_fam"/>
</dbReference>
<dbReference type="Proteomes" id="UP000663131">
    <property type="component" value="Chromosome 5"/>
</dbReference>
<dbReference type="PANTHER" id="PTHR47551">
    <property type="entry name" value="TUBULIN--TYROSINE LIGASE PBY1-RELATED"/>
    <property type="match status" value="1"/>
</dbReference>
<dbReference type="AlphaFoldDB" id="A0A871RAS2"/>